<dbReference type="GO" id="GO:0009451">
    <property type="term" value="P:RNA modification"/>
    <property type="evidence" value="ECO:0007669"/>
    <property type="project" value="InterPro"/>
</dbReference>
<dbReference type="Pfam" id="PF20431">
    <property type="entry name" value="E_motif"/>
    <property type="match status" value="1"/>
</dbReference>
<feature type="region of interest" description="Disordered" evidence="1">
    <location>
        <begin position="419"/>
        <end position="441"/>
    </location>
</feature>
<organism evidence="2">
    <name type="scientific">Triticum urartu</name>
    <name type="common">Red wild einkorn</name>
    <name type="synonym">Crithodium urartu</name>
    <dbReference type="NCBI Taxonomy" id="4572"/>
    <lineage>
        <taxon>Eukaryota</taxon>
        <taxon>Viridiplantae</taxon>
        <taxon>Streptophyta</taxon>
        <taxon>Embryophyta</taxon>
        <taxon>Tracheophyta</taxon>
        <taxon>Spermatophyta</taxon>
        <taxon>Magnoliopsida</taxon>
        <taxon>Liliopsida</taxon>
        <taxon>Poales</taxon>
        <taxon>Poaceae</taxon>
        <taxon>BOP clade</taxon>
        <taxon>Pooideae</taxon>
        <taxon>Triticodae</taxon>
        <taxon>Triticeae</taxon>
        <taxon>Triticinae</taxon>
        <taxon>Triticum</taxon>
    </lineage>
</organism>
<dbReference type="Pfam" id="PF01535">
    <property type="entry name" value="PPR"/>
    <property type="match status" value="2"/>
</dbReference>
<evidence type="ECO:0000256" key="1">
    <source>
        <dbReference type="SAM" id="MobiDB-lite"/>
    </source>
</evidence>
<dbReference type="NCBIfam" id="TIGR00756">
    <property type="entry name" value="PPR"/>
    <property type="match status" value="4"/>
</dbReference>
<dbReference type="Pfam" id="PF13041">
    <property type="entry name" value="PPR_2"/>
    <property type="match status" value="1"/>
</dbReference>
<dbReference type="InterPro" id="IPR046848">
    <property type="entry name" value="E_motif"/>
</dbReference>
<name>M7ZUL7_TRIUA</name>
<dbReference type="OMA" id="AYEFISM"/>
<gene>
    <name evidence="2" type="ORF">TRIUR3_35165</name>
</gene>
<proteinExistence type="predicted"/>
<reference evidence="2" key="1">
    <citation type="journal article" date="2013" name="Nature">
        <title>Draft genome of the wheat A-genome progenitor Triticum urartu.</title>
        <authorList>
            <person name="Ling H.Q."/>
            <person name="Zhao S."/>
            <person name="Liu D."/>
            <person name="Wang J."/>
            <person name="Sun H."/>
            <person name="Zhang C."/>
            <person name="Fan H."/>
            <person name="Li D."/>
            <person name="Dong L."/>
            <person name="Tao Y."/>
            <person name="Gao C."/>
            <person name="Wu H."/>
            <person name="Li Y."/>
            <person name="Cui Y."/>
            <person name="Guo X."/>
            <person name="Zheng S."/>
            <person name="Wang B."/>
            <person name="Yu K."/>
            <person name="Liang Q."/>
            <person name="Yang W."/>
            <person name="Lou X."/>
            <person name="Chen J."/>
            <person name="Feng M."/>
            <person name="Jian J."/>
            <person name="Zhang X."/>
            <person name="Luo G."/>
            <person name="Jiang Y."/>
            <person name="Liu J."/>
            <person name="Wang Z."/>
            <person name="Sha Y."/>
            <person name="Zhang B."/>
            <person name="Wu H."/>
            <person name="Tang D."/>
            <person name="Shen Q."/>
            <person name="Xue P."/>
            <person name="Zou S."/>
            <person name="Wang X."/>
            <person name="Liu X."/>
            <person name="Wang F."/>
            <person name="Yang Y."/>
            <person name="An X."/>
            <person name="Dong Z."/>
            <person name="Zhang K."/>
            <person name="Zhang X."/>
            <person name="Luo M.C."/>
            <person name="Dvorak J."/>
            <person name="Tong Y."/>
            <person name="Wang J."/>
            <person name="Yang H."/>
            <person name="Li Z."/>
            <person name="Wang D."/>
            <person name="Zhang A."/>
            <person name="Wang J."/>
        </authorList>
    </citation>
    <scope>NUCLEOTIDE SEQUENCE</scope>
</reference>
<dbReference type="eggNOG" id="KOG4197">
    <property type="taxonomic scope" value="Eukaryota"/>
</dbReference>
<protein>
    <recommendedName>
        <fullName evidence="3">Pentatricopeptide repeat-containing protein</fullName>
    </recommendedName>
</protein>
<sequence>MAPPSSSPPLPAWAAANALFRRHRRLLPLLLPPVSLCALLPVLSHCLVSGLAGNPFVASRFILASSRLSLTFSLLLLSHLPASSLSPFSFNSLIRASPPGLTLRLFEQMRRRGVPTDNYTLPFLIHACSGSDMALGQSLHGVFDEMQARDVVAWTGMVSGYVDSGMHLRAAEVFKEMRGGEEVTRPNVATLVSVASAYASLGSLEYAKGLHGYVEKVGLRGDLILTNALMDMYGKCGSIESARALFDFMHEKDLLSWTTMISGLASHGHGKEAVALFLSMREVGVLPDSTTFIVVLSACSHAGLVDEGISIFNSMASEYKVIPDIKHYGCMVDLFSRAGLLSRAYELIDSMPFEPNLAILGALLSACSVNNELEIGELVLQKIDSVCSYKGGAGVLLSNIYANQNLWHEVDSIRRKIRNGTIPRKPPGQSSVASEVPFMSL</sequence>
<dbReference type="PANTHER" id="PTHR47926">
    <property type="entry name" value="PENTATRICOPEPTIDE REPEAT-CONTAINING PROTEIN"/>
    <property type="match status" value="1"/>
</dbReference>
<dbReference type="AlphaFoldDB" id="M7ZUL7"/>
<dbReference type="Gene3D" id="1.25.40.10">
    <property type="entry name" value="Tetratricopeptide repeat domain"/>
    <property type="match status" value="2"/>
</dbReference>
<accession>M7ZUL7</accession>
<dbReference type="STRING" id="4572.M7ZUL7"/>
<dbReference type="PROSITE" id="PS51375">
    <property type="entry name" value="PPR"/>
    <property type="match status" value="3"/>
</dbReference>
<dbReference type="PANTHER" id="PTHR47926:SF411">
    <property type="entry name" value="PENTATRICOPEPTIDE REPEAT-CONTAINING PROTEIN"/>
    <property type="match status" value="1"/>
</dbReference>
<dbReference type="GO" id="GO:0003723">
    <property type="term" value="F:RNA binding"/>
    <property type="evidence" value="ECO:0007669"/>
    <property type="project" value="InterPro"/>
</dbReference>
<evidence type="ECO:0008006" key="3">
    <source>
        <dbReference type="Google" id="ProtNLM"/>
    </source>
</evidence>
<dbReference type="FunFam" id="1.25.40.10:FF:000242">
    <property type="entry name" value="Pentatricopeptide repeat-containing protein"/>
    <property type="match status" value="1"/>
</dbReference>
<dbReference type="InterPro" id="IPR002885">
    <property type="entry name" value="PPR_rpt"/>
</dbReference>
<dbReference type="InterPro" id="IPR011990">
    <property type="entry name" value="TPR-like_helical_dom_sf"/>
</dbReference>
<dbReference type="InterPro" id="IPR046960">
    <property type="entry name" value="PPR_At4g14850-like_plant"/>
</dbReference>
<evidence type="ECO:0000313" key="2">
    <source>
        <dbReference type="EMBL" id="EMS56030.1"/>
    </source>
</evidence>
<dbReference type="EMBL" id="KD163900">
    <property type="protein sequence ID" value="EMS56030.1"/>
    <property type="molecule type" value="Genomic_DNA"/>
</dbReference>